<keyword evidence="4" id="KW-1185">Reference proteome</keyword>
<reference evidence="3 4" key="1">
    <citation type="submission" date="2018-07" db="EMBL/GenBank/DDBJ databases">
        <title>Genomic Encyclopedia of Type Strains, Phase IV (KMG-IV): sequencing the most valuable type-strain genomes for metagenomic binning, comparative biology and taxonomic classification.</title>
        <authorList>
            <person name="Goeker M."/>
        </authorList>
    </citation>
    <scope>NUCLEOTIDE SEQUENCE [LARGE SCALE GENOMIC DNA]</scope>
    <source>
        <strain evidence="3 4">DSM 25528</strain>
    </source>
</reference>
<dbReference type="SFLD" id="SFLDS00003">
    <property type="entry name" value="Haloacid_Dehalogenase"/>
    <property type="match status" value="1"/>
</dbReference>
<evidence type="ECO:0000313" key="3">
    <source>
        <dbReference type="EMBL" id="RCW27374.1"/>
    </source>
</evidence>
<organism evidence="3 4">
    <name type="scientific">Ciceribacter lividus</name>
    <dbReference type="NCBI Taxonomy" id="1197950"/>
    <lineage>
        <taxon>Bacteria</taxon>
        <taxon>Pseudomonadati</taxon>
        <taxon>Pseudomonadota</taxon>
        <taxon>Alphaproteobacteria</taxon>
        <taxon>Hyphomicrobiales</taxon>
        <taxon>Rhizobiaceae</taxon>
        <taxon>Ciceribacter</taxon>
    </lineage>
</organism>
<keyword evidence="1" id="KW-0378">Hydrolase</keyword>
<comment type="caution">
    <text evidence="3">The sequence shown here is derived from an EMBL/GenBank/DDBJ whole genome shotgun (WGS) entry which is preliminary data.</text>
</comment>
<protein>
    <submittedName>
        <fullName evidence="3">Mannosylfructose-phosphate phosphatase</fullName>
    </submittedName>
</protein>
<dbReference type="InterPro" id="IPR036412">
    <property type="entry name" value="HAD-like_sf"/>
</dbReference>
<dbReference type="InterPro" id="IPR006380">
    <property type="entry name" value="SPP-like_dom"/>
</dbReference>
<dbReference type="SFLD" id="SFLDG01140">
    <property type="entry name" value="C2.B:_Phosphomannomutase_and_P"/>
    <property type="match status" value="1"/>
</dbReference>
<dbReference type="InterPro" id="IPR006379">
    <property type="entry name" value="HAD-SF_hydro_IIB"/>
</dbReference>
<feature type="domain" description="Sucrose phosphatase-like" evidence="2">
    <location>
        <begin position="9"/>
        <end position="249"/>
    </location>
</feature>
<dbReference type="NCBIfam" id="TIGR01484">
    <property type="entry name" value="HAD-SF-IIB"/>
    <property type="match status" value="1"/>
</dbReference>
<dbReference type="InterPro" id="IPR051518">
    <property type="entry name" value="Sucrose_Phosphatase"/>
</dbReference>
<dbReference type="AlphaFoldDB" id="A0A6I7HPA6"/>
<dbReference type="Proteomes" id="UP000252582">
    <property type="component" value="Unassembled WGS sequence"/>
</dbReference>
<evidence type="ECO:0000259" key="2">
    <source>
        <dbReference type="Pfam" id="PF05116"/>
    </source>
</evidence>
<dbReference type="GO" id="GO:0016791">
    <property type="term" value="F:phosphatase activity"/>
    <property type="evidence" value="ECO:0007669"/>
    <property type="project" value="UniProtKB-ARBA"/>
</dbReference>
<gene>
    <name evidence="3" type="ORF">DFR48_103338</name>
</gene>
<name>A0A6I7HPA6_9HYPH</name>
<dbReference type="SFLD" id="SFLDG01141">
    <property type="entry name" value="C2.B.1:_Sucrose_Phosphatase_Li"/>
    <property type="match status" value="1"/>
</dbReference>
<sequence length="258" mass="28696">MERRRLNPARIFSSDLDGTLAGDRDASRRFSDYWASLDPDSRPLLVYNSGRLIEDILAFIAEEGLPEADYLIGGVGTMMHAATVPDIAAAYAASLDHDYDPLRIAERLQSLPGIRRQPERYQHMHKSSWYFHDAPLERIEALEEELRAEGLSVKLVYSSGRDLDVLPGNADKGKALTWLCEELGIGLHEAVVAGDTGNDLGMFLLDGVRGIVPSNGHTVLRRLAEERDDVYLADRARADGVIEGLRYWQEIGRHTIGA</sequence>
<dbReference type="Gene3D" id="3.40.50.1000">
    <property type="entry name" value="HAD superfamily/HAD-like"/>
    <property type="match status" value="1"/>
</dbReference>
<dbReference type="EMBL" id="QPIX01000003">
    <property type="protein sequence ID" value="RCW27374.1"/>
    <property type="molecule type" value="Genomic_DNA"/>
</dbReference>
<dbReference type="SUPFAM" id="SSF56784">
    <property type="entry name" value="HAD-like"/>
    <property type="match status" value="1"/>
</dbReference>
<dbReference type="RefSeq" id="WP_114362606.1">
    <property type="nucleotide sequence ID" value="NZ_QPIX01000003.1"/>
</dbReference>
<proteinExistence type="predicted"/>
<evidence type="ECO:0000256" key="1">
    <source>
        <dbReference type="ARBA" id="ARBA00022801"/>
    </source>
</evidence>
<dbReference type="PANTHER" id="PTHR46521">
    <property type="entry name" value="SUCROSE-PHOSPHATASE 2-RELATED"/>
    <property type="match status" value="1"/>
</dbReference>
<dbReference type="InterPro" id="IPR023214">
    <property type="entry name" value="HAD_sf"/>
</dbReference>
<evidence type="ECO:0000313" key="4">
    <source>
        <dbReference type="Proteomes" id="UP000252582"/>
    </source>
</evidence>
<dbReference type="Pfam" id="PF05116">
    <property type="entry name" value="S6PP"/>
    <property type="match status" value="1"/>
</dbReference>
<accession>A0A6I7HPA6</accession>
<dbReference type="PANTHER" id="PTHR46521:SF4">
    <property type="entry name" value="SUCROSE-PHOSPHATASE 2-RELATED"/>
    <property type="match status" value="1"/>
</dbReference>
<dbReference type="Gene3D" id="3.90.1070.10">
    <property type="match status" value="1"/>
</dbReference>